<protein>
    <submittedName>
        <fullName evidence="5">Site-specific recombinase XerD</fullName>
    </submittedName>
</protein>
<keyword evidence="3" id="KW-0233">DNA recombination</keyword>
<dbReference type="InterPro" id="IPR025269">
    <property type="entry name" value="SAM-like_dom"/>
</dbReference>
<dbReference type="InterPro" id="IPR002104">
    <property type="entry name" value="Integrase_catalytic"/>
</dbReference>
<dbReference type="OrthoDB" id="892893at2"/>
<comment type="similarity">
    <text evidence="1">Belongs to the 'phage' integrase family.</text>
</comment>
<dbReference type="Gene3D" id="1.10.150.130">
    <property type="match status" value="1"/>
</dbReference>
<gene>
    <name evidence="5" type="ORF">SAMN05216464_1302</name>
</gene>
<dbReference type="Proteomes" id="UP000199072">
    <property type="component" value="Unassembled WGS sequence"/>
</dbReference>
<dbReference type="RefSeq" id="WP_091157683.1">
    <property type="nucleotide sequence ID" value="NZ_FNAI01000030.1"/>
</dbReference>
<dbReference type="CDD" id="cd01185">
    <property type="entry name" value="INTN1_C_like"/>
    <property type="match status" value="1"/>
</dbReference>
<reference evidence="5 6" key="1">
    <citation type="submission" date="2016-10" db="EMBL/GenBank/DDBJ databases">
        <authorList>
            <person name="de Groot N.N."/>
        </authorList>
    </citation>
    <scope>NUCLEOTIDE SEQUENCE [LARGE SCALE GENOMIC DNA]</scope>
    <source>
        <strain evidence="5 6">47C3B</strain>
    </source>
</reference>
<name>A0A1G7NUF2_9SPHI</name>
<evidence type="ECO:0000256" key="2">
    <source>
        <dbReference type="ARBA" id="ARBA00023125"/>
    </source>
</evidence>
<dbReference type="InterPro" id="IPR010998">
    <property type="entry name" value="Integrase_recombinase_N"/>
</dbReference>
<feature type="domain" description="Tyr recombinase" evidence="4">
    <location>
        <begin position="221"/>
        <end position="405"/>
    </location>
</feature>
<keyword evidence="6" id="KW-1185">Reference proteome</keyword>
<dbReference type="InterPro" id="IPR050090">
    <property type="entry name" value="Tyrosine_recombinase_XerCD"/>
</dbReference>
<dbReference type="Pfam" id="PF17293">
    <property type="entry name" value="Arm-DNA-bind_5"/>
    <property type="match status" value="1"/>
</dbReference>
<evidence type="ECO:0000256" key="3">
    <source>
        <dbReference type="ARBA" id="ARBA00023172"/>
    </source>
</evidence>
<dbReference type="InterPro" id="IPR011010">
    <property type="entry name" value="DNA_brk_join_enz"/>
</dbReference>
<evidence type="ECO:0000313" key="6">
    <source>
        <dbReference type="Proteomes" id="UP000199072"/>
    </source>
</evidence>
<organism evidence="5 6">
    <name type="scientific">Mucilaginibacter pineti</name>
    <dbReference type="NCBI Taxonomy" id="1391627"/>
    <lineage>
        <taxon>Bacteria</taxon>
        <taxon>Pseudomonadati</taxon>
        <taxon>Bacteroidota</taxon>
        <taxon>Sphingobacteriia</taxon>
        <taxon>Sphingobacteriales</taxon>
        <taxon>Sphingobacteriaceae</taxon>
        <taxon>Mucilaginibacter</taxon>
    </lineage>
</organism>
<keyword evidence="2" id="KW-0238">DNA-binding</keyword>
<evidence type="ECO:0000259" key="4">
    <source>
        <dbReference type="PROSITE" id="PS51898"/>
    </source>
</evidence>
<dbReference type="GO" id="GO:0003677">
    <property type="term" value="F:DNA binding"/>
    <property type="evidence" value="ECO:0007669"/>
    <property type="project" value="UniProtKB-KW"/>
</dbReference>
<dbReference type="PANTHER" id="PTHR30349:SF64">
    <property type="entry name" value="PROPHAGE INTEGRASE INTD-RELATED"/>
    <property type="match status" value="1"/>
</dbReference>
<dbReference type="GO" id="GO:0006310">
    <property type="term" value="P:DNA recombination"/>
    <property type="evidence" value="ECO:0007669"/>
    <property type="project" value="UniProtKB-KW"/>
</dbReference>
<dbReference type="SUPFAM" id="SSF56349">
    <property type="entry name" value="DNA breaking-rejoining enzymes"/>
    <property type="match status" value="1"/>
</dbReference>
<sequence>MNKSFSLLFYVKSSKLSADGTAPIYLRITIDGKRIEISSKRQVIPSKWNTAAQKLIGTGDHTRSFNDYLKTLERQVYEAHQLMLEKKIQLTAANLKSILLGKEEATPDKMLIPIFEEHNKQVKALIGKEFAKGTYDRYETSLKHTKDFLLWKYKATDIGISGIDHEFVMSYDFYLRSERNCNNNSTVKYLKNFKKIILICLANGWLDKDPFSKYKPKVKEVKRDFLNAEELATMAKKQLASDRTSQVRDIFLFSCYTGLAYADVKKLKRSEIVIGVDGSEWIATSRQKTDTASSIPLLPQAIQLMNKYKDHPQCANDGLLLPVLSNQKMNSYLKEIADACGITKELTYHIARHTFATTVTLANGVSIESVSKMLGHTNIKTTQHYARILDMKVGEDMNALKKKLQAY</sequence>
<accession>A0A1G7NUF2</accession>
<dbReference type="Gene3D" id="1.10.443.10">
    <property type="entry name" value="Intergrase catalytic core"/>
    <property type="match status" value="1"/>
</dbReference>
<dbReference type="STRING" id="1391627.SAMN05216464_1302"/>
<proteinExistence type="inferred from homology"/>
<dbReference type="AlphaFoldDB" id="A0A1G7NUF2"/>
<dbReference type="PANTHER" id="PTHR30349">
    <property type="entry name" value="PHAGE INTEGRASE-RELATED"/>
    <property type="match status" value="1"/>
</dbReference>
<evidence type="ECO:0000256" key="1">
    <source>
        <dbReference type="ARBA" id="ARBA00008857"/>
    </source>
</evidence>
<dbReference type="InterPro" id="IPR035386">
    <property type="entry name" value="Arm-DNA-bind_5"/>
</dbReference>
<dbReference type="EMBL" id="FNAI01000030">
    <property type="protein sequence ID" value="SDF77563.1"/>
    <property type="molecule type" value="Genomic_DNA"/>
</dbReference>
<dbReference type="Pfam" id="PF13102">
    <property type="entry name" value="Phage_int_SAM_5"/>
    <property type="match status" value="1"/>
</dbReference>
<dbReference type="GO" id="GO:0015074">
    <property type="term" value="P:DNA integration"/>
    <property type="evidence" value="ECO:0007669"/>
    <property type="project" value="InterPro"/>
</dbReference>
<dbReference type="InterPro" id="IPR013762">
    <property type="entry name" value="Integrase-like_cat_sf"/>
</dbReference>
<dbReference type="Pfam" id="PF00589">
    <property type="entry name" value="Phage_integrase"/>
    <property type="match status" value="1"/>
</dbReference>
<dbReference type="PROSITE" id="PS51898">
    <property type="entry name" value="TYR_RECOMBINASE"/>
    <property type="match status" value="1"/>
</dbReference>
<evidence type="ECO:0000313" key="5">
    <source>
        <dbReference type="EMBL" id="SDF77563.1"/>
    </source>
</evidence>